<dbReference type="AlphaFoldDB" id="A0A5C1QIP5"/>
<dbReference type="OrthoDB" id="9774462at2"/>
<feature type="domain" description="Helicase ATP-binding" evidence="3">
    <location>
        <begin position="65"/>
        <end position="245"/>
    </location>
</feature>
<dbReference type="PANTHER" id="PTHR47957">
    <property type="entry name" value="ATP-DEPENDENT HELICASE HRQ1"/>
    <property type="match status" value="1"/>
</dbReference>
<dbReference type="SMART" id="SM00490">
    <property type="entry name" value="HELICc"/>
    <property type="match status" value="1"/>
</dbReference>
<dbReference type="InterPro" id="IPR001650">
    <property type="entry name" value="Helicase_C-like"/>
</dbReference>
<reference evidence="5 6" key="1">
    <citation type="submission" date="2019-02" db="EMBL/GenBank/DDBJ databases">
        <title>Complete Genome Sequence and Methylome Analysis of free living Spirochaetas.</title>
        <authorList>
            <person name="Fomenkov A."/>
            <person name="Dubinina G."/>
            <person name="Leshcheva N."/>
            <person name="Mikheeva N."/>
            <person name="Grabovich M."/>
            <person name="Vincze T."/>
            <person name="Roberts R.J."/>
        </authorList>
    </citation>
    <scope>NUCLEOTIDE SEQUENCE [LARGE SCALE GENOMIC DNA]</scope>
    <source>
        <strain evidence="5 6">K2</strain>
    </source>
</reference>
<accession>A0A5C1QIP5</accession>
<dbReference type="InterPro" id="IPR011545">
    <property type="entry name" value="DEAD/DEAH_box_helicase_dom"/>
</dbReference>
<gene>
    <name evidence="5" type="ORF">EXM22_03930</name>
</gene>
<protein>
    <submittedName>
        <fullName evidence="5">DEAD/DEAH box helicase</fullName>
    </submittedName>
</protein>
<dbReference type="CDD" id="cd18797">
    <property type="entry name" value="SF2_C_Hrq"/>
    <property type="match status" value="1"/>
</dbReference>
<evidence type="ECO:0000313" key="6">
    <source>
        <dbReference type="Proteomes" id="UP000324209"/>
    </source>
</evidence>
<evidence type="ECO:0000256" key="2">
    <source>
        <dbReference type="ARBA" id="ARBA00022840"/>
    </source>
</evidence>
<evidence type="ECO:0000259" key="4">
    <source>
        <dbReference type="PROSITE" id="PS51194"/>
    </source>
</evidence>
<keyword evidence="2" id="KW-0067">ATP-binding</keyword>
<dbReference type="InterPro" id="IPR027417">
    <property type="entry name" value="P-loop_NTPase"/>
</dbReference>
<dbReference type="Gene3D" id="3.40.50.300">
    <property type="entry name" value="P-loop containing nucleotide triphosphate hydrolases"/>
    <property type="match status" value="2"/>
</dbReference>
<dbReference type="PROSITE" id="PS51192">
    <property type="entry name" value="HELICASE_ATP_BIND_1"/>
    <property type="match status" value="1"/>
</dbReference>
<keyword evidence="5" id="KW-0378">Hydrolase</keyword>
<evidence type="ECO:0000259" key="3">
    <source>
        <dbReference type="PROSITE" id="PS51192"/>
    </source>
</evidence>
<dbReference type="PANTHER" id="PTHR47957:SF3">
    <property type="entry name" value="ATP-DEPENDENT HELICASE HRQ1"/>
    <property type="match status" value="1"/>
</dbReference>
<dbReference type="GO" id="GO:0005524">
    <property type="term" value="F:ATP binding"/>
    <property type="evidence" value="ECO:0007669"/>
    <property type="project" value="UniProtKB-KW"/>
</dbReference>
<organism evidence="5 6">
    <name type="scientific">Oceanispirochaeta crateris</name>
    <dbReference type="NCBI Taxonomy" id="2518645"/>
    <lineage>
        <taxon>Bacteria</taxon>
        <taxon>Pseudomonadati</taxon>
        <taxon>Spirochaetota</taxon>
        <taxon>Spirochaetia</taxon>
        <taxon>Spirochaetales</taxon>
        <taxon>Spirochaetaceae</taxon>
        <taxon>Oceanispirochaeta</taxon>
    </lineage>
</organism>
<feature type="domain" description="Helicase C-terminal" evidence="4">
    <location>
        <begin position="278"/>
        <end position="435"/>
    </location>
</feature>
<keyword evidence="6" id="KW-1185">Reference proteome</keyword>
<dbReference type="GO" id="GO:0043138">
    <property type="term" value="F:3'-5' DNA helicase activity"/>
    <property type="evidence" value="ECO:0007669"/>
    <property type="project" value="TreeGrafter"/>
</dbReference>
<evidence type="ECO:0000313" key="5">
    <source>
        <dbReference type="EMBL" id="QEN07178.1"/>
    </source>
</evidence>
<dbReference type="EMBL" id="CP036150">
    <property type="protein sequence ID" value="QEN07178.1"/>
    <property type="molecule type" value="Genomic_DNA"/>
</dbReference>
<dbReference type="KEGG" id="ock:EXM22_03930"/>
<dbReference type="Pfam" id="PF00271">
    <property type="entry name" value="Helicase_C"/>
    <property type="match status" value="1"/>
</dbReference>
<dbReference type="InterPro" id="IPR014001">
    <property type="entry name" value="Helicase_ATP-bd"/>
</dbReference>
<dbReference type="SUPFAM" id="SSF52540">
    <property type="entry name" value="P-loop containing nucleoside triphosphate hydrolases"/>
    <property type="match status" value="1"/>
</dbReference>
<dbReference type="Proteomes" id="UP000324209">
    <property type="component" value="Chromosome"/>
</dbReference>
<evidence type="ECO:0000256" key="1">
    <source>
        <dbReference type="ARBA" id="ARBA00022741"/>
    </source>
</evidence>
<dbReference type="GO" id="GO:0036297">
    <property type="term" value="P:interstrand cross-link repair"/>
    <property type="evidence" value="ECO:0007669"/>
    <property type="project" value="TreeGrafter"/>
</dbReference>
<dbReference type="CDD" id="cd17923">
    <property type="entry name" value="DEXHc_Hrq1-like"/>
    <property type="match status" value="1"/>
</dbReference>
<keyword evidence="5" id="KW-0347">Helicase</keyword>
<dbReference type="RefSeq" id="WP_149485260.1">
    <property type="nucleotide sequence ID" value="NZ_CP036150.1"/>
</dbReference>
<dbReference type="GO" id="GO:0006289">
    <property type="term" value="P:nucleotide-excision repair"/>
    <property type="evidence" value="ECO:0007669"/>
    <property type="project" value="TreeGrafter"/>
</dbReference>
<proteinExistence type="predicted"/>
<dbReference type="GO" id="GO:0003676">
    <property type="term" value="F:nucleic acid binding"/>
    <property type="evidence" value="ECO:0007669"/>
    <property type="project" value="InterPro"/>
</dbReference>
<keyword evidence="1" id="KW-0547">Nucleotide-binding</keyword>
<dbReference type="InterPro" id="IPR018973">
    <property type="entry name" value="MZB"/>
</dbReference>
<name>A0A5C1QIP5_9SPIO</name>
<sequence>MSDVRSFLDELKHNQSFMDNVTRWEILPSSKGSFAPLPESLPSVVRKALNNRGIESLYTHQADCYEAAVRGEDLCVVTPTASGKTLCYNLPVLKTLLDEPESRALYLFPTKALSQDQQSALNDIVLGDDVPVKVCTYDGDTPGSLRIAARQAGRIIISNPDMLHSGILPNHPKWIDFFKSLRYIVLDEVHSYRGVFGSHMCNLLRRLKRIAAFYGSNPQFICCSATIGNPAELTQAIIEKPVTLVNRNGAPAGEKHLIFYNPPLVDPVQGIRKGVVHSSQQMAVRLLNRGIKTIIFTRSRVKTELVASYINKKLRNIYNDNNRISVEAYRGGYLPGERRKIEKGLREGSIQGVVSTNALELGIDIGGLDAAVLAGFPGSIASSWQQAGRAGRSSALSAAFFIASSSPVDQFLVQTPEYFFGANPESGFIDPDNLYILLDHLKCASFEIPFRKGEGFPGDVTSLLSYLEENGVLRFTGDSWYWADRSYPSEQISLRSGASENVVIIDTTKGKYNVIGEMDSHSARELIFDEAIYLHRGDQFIVKKLDLENHLCHVEVSDVNYYTDSILKSDIKVLEEDGTSLTEGQTITHCDILLRNEVSKYKKIKFQTHENIGYGEIHLPEEEIHTRAVFLSLNGDSPAGRAFQCVPDTMQAPVLSRVSTLIRNTAPLFLLCRGTDLGVSGRVRDPHFECPGLFVYDTYPGGIGLADNFTVKMNEIFQACLDLVSDCSCQQGCPSCVGPVDQQDQFESNPRTLTRDFLAAWLEEEN</sequence>
<dbReference type="InterPro" id="IPR055227">
    <property type="entry name" value="HRQ1_WHD"/>
</dbReference>
<dbReference type="Pfam" id="PF09369">
    <property type="entry name" value="MZB"/>
    <property type="match status" value="1"/>
</dbReference>
<dbReference type="SMART" id="SM00487">
    <property type="entry name" value="DEXDc"/>
    <property type="match status" value="1"/>
</dbReference>
<dbReference type="Pfam" id="PF22982">
    <property type="entry name" value="WHD_HRQ1"/>
    <property type="match status" value="1"/>
</dbReference>
<dbReference type="Pfam" id="PF00270">
    <property type="entry name" value="DEAD"/>
    <property type="match status" value="1"/>
</dbReference>
<dbReference type="PROSITE" id="PS51194">
    <property type="entry name" value="HELICASE_CTER"/>
    <property type="match status" value="1"/>
</dbReference>